<dbReference type="OrthoDB" id="5296954at2"/>
<dbReference type="Proteomes" id="UP000053791">
    <property type="component" value="Unassembled WGS sequence"/>
</dbReference>
<name>A0A0X3UBG1_9RHOB</name>
<dbReference type="AlphaFoldDB" id="A0A0X3UBG1"/>
<sequence length="193" mass="21388">MRRCLMTTLLLLALFGAGLYAWPRLMGFQSQRSEDYAETTPVFDIRRHLSGPMLAEGVIFGPTGGMSQRFVANMEGVWDGAAGRLSETFRYSSGTEQMREWTLRLGNDGEIIGTAPDIVGEARGRQSGATVMLRYRLRLPDTAGGHVLDVVDWLYLTEDGVILNKSVMRKFGIKVAELVATMRPAREAEIVAE</sequence>
<evidence type="ECO:0008006" key="3">
    <source>
        <dbReference type="Google" id="ProtNLM"/>
    </source>
</evidence>
<protein>
    <recommendedName>
        <fullName evidence="3">DUF3833 domain-containing protein</fullName>
    </recommendedName>
</protein>
<proteinExistence type="predicted"/>
<evidence type="ECO:0000313" key="1">
    <source>
        <dbReference type="EMBL" id="KUJ85433.1"/>
    </source>
</evidence>
<comment type="caution">
    <text evidence="1">The sequence shown here is derived from an EMBL/GenBank/DDBJ whole genome shotgun (WGS) entry which is preliminary data.</text>
</comment>
<accession>A0A0X3UBG1</accession>
<organism evidence="1 2">
    <name type="scientific">Ruegeria marisrubri</name>
    <dbReference type="NCBI Taxonomy" id="1685379"/>
    <lineage>
        <taxon>Bacteria</taxon>
        <taxon>Pseudomonadati</taxon>
        <taxon>Pseudomonadota</taxon>
        <taxon>Alphaproteobacteria</taxon>
        <taxon>Rhodobacterales</taxon>
        <taxon>Roseobacteraceae</taxon>
        <taxon>Ruegeria</taxon>
    </lineage>
</organism>
<gene>
    <name evidence="1" type="ORF">AVO45_00030</name>
</gene>
<dbReference type="EMBL" id="LQBQ01000001">
    <property type="protein sequence ID" value="KUJ85433.1"/>
    <property type="molecule type" value="Genomic_DNA"/>
</dbReference>
<dbReference type="InterPro" id="IPR024409">
    <property type="entry name" value="DUF3833"/>
</dbReference>
<keyword evidence="2" id="KW-1185">Reference proteome</keyword>
<dbReference type="Pfam" id="PF12915">
    <property type="entry name" value="DUF3833"/>
    <property type="match status" value="1"/>
</dbReference>
<reference evidence="1 2" key="1">
    <citation type="submission" date="2015-12" db="EMBL/GenBank/DDBJ databases">
        <authorList>
            <person name="Shamseldin A."/>
            <person name="Moawad H."/>
            <person name="Abd El-Rahim W.M."/>
            <person name="Sadowsky M.J."/>
        </authorList>
    </citation>
    <scope>NUCLEOTIDE SEQUENCE [LARGE SCALE GENOMIC DNA]</scope>
    <source>
        <strain evidence="1 2">ZGT118</strain>
    </source>
</reference>
<evidence type="ECO:0000313" key="2">
    <source>
        <dbReference type="Proteomes" id="UP000053791"/>
    </source>
</evidence>
<dbReference type="STRING" id="1685379.AVO45_00030"/>